<dbReference type="InterPro" id="IPR021388">
    <property type="entry name" value="DUF3024"/>
</dbReference>
<reference evidence="1 2" key="1">
    <citation type="submission" date="2018-02" db="EMBL/GenBank/DDBJ databases">
        <title>Reclassifiation of [Polyangium] brachysporum DSM 7029 as Guopingzhaonella breviflexa gen. nov., sp. nov., a member of the family Comamonadaceae.</title>
        <authorList>
            <person name="Tang B."/>
        </authorList>
    </citation>
    <scope>NUCLEOTIDE SEQUENCE [LARGE SCALE GENOMIC DNA]</scope>
    <source>
        <strain evidence="1 2">BCRC 80649</strain>
    </source>
</reference>
<dbReference type="OrthoDB" id="1362002at2"/>
<dbReference type="EMBL" id="PSNX01000016">
    <property type="protein sequence ID" value="PPE65129.1"/>
    <property type="molecule type" value="Genomic_DNA"/>
</dbReference>
<sequence length="115" mass="13851">MAFSVLELKRWERDLDAFLARRRPPPSIRNELDVGYRIDKQSIEIVEIRPDWHDPGTMHERPFARITYVRSGSYWKLYWMRASLKWHSYEPQATTRHLSEALDAIDRDDYCCFFG</sequence>
<organism evidence="1 2">
    <name type="scientific">Caldimonas caldifontis</name>
    <dbReference type="NCBI Taxonomy" id="1452508"/>
    <lineage>
        <taxon>Bacteria</taxon>
        <taxon>Pseudomonadati</taxon>
        <taxon>Pseudomonadota</taxon>
        <taxon>Betaproteobacteria</taxon>
        <taxon>Burkholderiales</taxon>
        <taxon>Sphaerotilaceae</taxon>
        <taxon>Caldimonas</taxon>
    </lineage>
</organism>
<dbReference type="Pfam" id="PF11225">
    <property type="entry name" value="DUF3024"/>
    <property type="match status" value="1"/>
</dbReference>
<keyword evidence="2" id="KW-1185">Reference proteome</keyword>
<accession>A0A2S5SQZ8</accession>
<gene>
    <name evidence="1" type="ORF">C1704_16055</name>
</gene>
<comment type="caution">
    <text evidence="1">The sequence shown here is derived from an EMBL/GenBank/DDBJ whole genome shotgun (WGS) entry which is preliminary data.</text>
</comment>
<proteinExistence type="predicted"/>
<name>A0A2S5SQZ8_9BURK</name>
<dbReference type="RefSeq" id="WP_104303745.1">
    <property type="nucleotide sequence ID" value="NZ_PSNX01000016.1"/>
</dbReference>
<protein>
    <recommendedName>
        <fullName evidence="3">DUF3024 domain-containing protein</fullName>
    </recommendedName>
</protein>
<evidence type="ECO:0000313" key="1">
    <source>
        <dbReference type="EMBL" id="PPE65129.1"/>
    </source>
</evidence>
<evidence type="ECO:0008006" key="3">
    <source>
        <dbReference type="Google" id="ProtNLM"/>
    </source>
</evidence>
<dbReference type="Proteomes" id="UP000238605">
    <property type="component" value="Unassembled WGS sequence"/>
</dbReference>
<dbReference type="AlphaFoldDB" id="A0A2S5SQZ8"/>
<evidence type="ECO:0000313" key="2">
    <source>
        <dbReference type="Proteomes" id="UP000238605"/>
    </source>
</evidence>